<evidence type="ECO:0000313" key="1">
    <source>
        <dbReference type="EMBL" id="RWS20556.1"/>
    </source>
</evidence>
<dbReference type="PROSITE" id="PS51450">
    <property type="entry name" value="LRR"/>
    <property type="match status" value="1"/>
</dbReference>
<dbReference type="Proteomes" id="UP000288716">
    <property type="component" value="Unassembled WGS sequence"/>
</dbReference>
<evidence type="ECO:0000313" key="2">
    <source>
        <dbReference type="Proteomes" id="UP000288716"/>
    </source>
</evidence>
<dbReference type="EMBL" id="NCKV01016862">
    <property type="protein sequence ID" value="RWS20556.1"/>
    <property type="molecule type" value="Genomic_DNA"/>
</dbReference>
<proteinExistence type="predicted"/>
<reference evidence="1 2" key="1">
    <citation type="journal article" date="2018" name="Gigascience">
        <title>Genomes of trombidid mites reveal novel predicted allergens and laterally-transferred genes associated with secondary metabolism.</title>
        <authorList>
            <person name="Dong X."/>
            <person name="Chaisiri K."/>
            <person name="Xia D."/>
            <person name="Armstrong S.D."/>
            <person name="Fang Y."/>
            <person name="Donnelly M.J."/>
            <person name="Kadowaki T."/>
            <person name="McGarry J.W."/>
            <person name="Darby A.C."/>
            <person name="Makepeace B.L."/>
        </authorList>
    </citation>
    <scope>NUCLEOTIDE SEQUENCE [LARGE SCALE GENOMIC DNA]</scope>
    <source>
        <strain evidence="1">UoL-UT</strain>
    </source>
</reference>
<gene>
    <name evidence="1" type="ORF">B4U80_12054</name>
</gene>
<accession>A0A443RZ59</accession>
<dbReference type="AlphaFoldDB" id="A0A443RZ59"/>
<dbReference type="STRING" id="299467.A0A443RZ59"/>
<organism evidence="1 2">
    <name type="scientific">Leptotrombidium deliense</name>
    <dbReference type="NCBI Taxonomy" id="299467"/>
    <lineage>
        <taxon>Eukaryota</taxon>
        <taxon>Metazoa</taxon>
        <taxon>Ecdysozoa</taxon>
        <taxon>Arthropoda</taxon>
        <taxon>Chelicerata</taxon>
        <taxon>Arachnida</taxon>
        <taxon>Acari</taxon>
        <taxon>Acariformes</taxon>
        <taxon>Trombidiformes</taxon>
        <taxon>Prostigmata</taxon>
        <taxon>Anystina</taxon>
        <taxon>Parasitengona</taxon>
        <taxon>Trombiculoidea</taxon>
        <taxon>Trombiculidae</taxon>
        <taxon>Leptotrombidium</taxon>
    </lineage>
</organism>
<dbReference type="SUPFAM" id="SSF52058">
    <property type="entry name" value="L domain-like"/>
    <property type="match status" value="1"/>
</dbReference>
<dbReference type="InterPro" id="IPR032675">
    <property type="entry name" value="LRR_dom_sf"/>
</dbReference>
<name>A0A443RZ59_9ACAR</name>
<protein>
    <submittedName>
        <fullName evidence="1">Immunoglobulin superfamily containing leucine-rich repeat protein-like protein</fullName>
    </submittedName>
</protein>
<keyword evidence="2" id="KW-1185">Reference proteome</keyword>
<dbReference type="VEuPathDB" id="VectorBase:LDEU011484"/>
<dbReference type="Gene3D" id="3.80.10.10">
    <property type="entry name" value="Ribonuclease Inhibitor"/>
    <property type="match status" value="1"/>
</dbReference>
<dbReference type="InterPro" id="IPR001611">
    <property type="entry name" value="Leu-rich_rpt"/>
</dbReference>
<sequence>MPSLQRLYLDFNHIKVLDADSWLPVWDTIKYLDLMGNNVTCDCSLFWMTELNLPPRLYGECDSPMSLKGHTLSTLWPWHISEAPEMADQRCATIAGHFALN</sequence>
<dbReference type="OrthoDB" id="9985976at2759"/>
<comment type="caution">
    <text evidence="1">The sequence shown here is derived from an EMBL/GenBank/DDBJ whole genome shotgun (WGS) entry which is preliminary data.</text>
</comment>